<accession>A0A5Q4ZHL3</accession>
<gene>
    <name evidence="1" type="ORF">PDMSB3_0094</name>
</gene>
<evidence type="ECO:0000313" key="2">
    <source>
        <dbReference type="Proteomes" id="UP000325811"/>
    </source>
</evidence>
<dbReference type="Proteomes" id="UP000325811">
    <property type="component" value="Chromosome I"/>
</dbReference>
<evidence type="ECO:0000313" key="1">
    <source>
        <dbReference type="EMBL" id="VVD26556.1"/>
    </source>
</evidence>
<sequence>MPSRRGSARCSGGSNGCTRVSRLATPRSGTMFVCGFLAAKFSASFTMTSFEIEPQMHLPRGVRSGALRTIFRWSSITLVYNLYLTNSLIFKKKYNLVPVVMKQYKDDELRKQAAAWSRITCLVSRNASIGNKRVPYWRLEAIFKCGDGTGRLWRCWMNGDRLARDYTRLNIVSKAQELGWLVLDGIANEIAQLPDEIIQALTAQLPGELIALPAPPTEENYKSARLIVNALLSDARSKNGVPETRENEFLGAKKYRDWSASPENSKKFRAWDTAAKELRLAICDSDGNVKNHELRILRARLVCRYRLAGFV</sequence>
<dbReference type="KEGG" id="pdio:PDMSB3_0094"/>
<dbReference type="EMBL" id="LR699553">
    <property type="protein sequence ID" value="VVD26556.1"/>
    <property type="molecule type" value="Genomic_DNA"/>
</dbReference>
<protein>
    <submittedName>
        <fullName evidence="1">Uncharacterized protein</fullName>
    </submittedName>
</protein>
<keyword evidence="2" id="KW-1185">Reference proteome</keyword>
<dbReference type="AlphaFoldDB" id="A0A5Q4ZHL3"/>
<reference evidence="1 2" key="1">
    <citation type="submission" date="2019-08" db="EMBL/GenBank/DDBJ databases">
        <authorList>
            <person name="Herpell B J."/>
        </authorList>
    </citation>
    <scope>NUCLEOTIDE SEQUENCE [LARGE SCALE GENOMIC DNA]</scope>
    <source>
        <strain evidence="2">Msb3</strain>
    </source>
</reference>
<name>A0A5Q4ZHL3_9BURK</name>
<organism evidence="1 2">
    <name type="scientific">Paraburkholderia dioscoreae</name>
    <dbReference type="NCBI Taxonomy" id="2604047"/>
    <lineage>
        <taxon>Bacteria</taxon>
        <taxon>Pseudomonadati</taxon>
        <taxon>Pseudomonadota</taxon>
        <taxon>Betaproteobacteria</taxon>
        <taxon>Burkholderiales</taxon>
        <taxon>Burkholderiaceae</taxon>
        <taxon>Paraburkholderia</taxon>
    </lineage>
</organism>
<proteinExistence type="predicted"/>